<gene>
    <name evidence="1" type="ORF">XDN619_LOCUS29923</name>
</gene>
<comment type="caution">
    <text evidence="1">The sequence shown here is derived from an EMBL/GenBank/DDBJ whole genome shotgun (WGS) entry which is preliminary data.</text>
</comment>
<organism evidence="1 2">
    <name type="scientific">Rotaria magnacalcarata</name>
    <dbReference type="NCBI Taxonomy" id="392030"/>
    <lineage>
        <taxon>Eukaryota</taxon>
        <taxon>Metazoa</taxon>
        <taxon>Spiralia</taxon>
        <taxon>Gnathifera</taxon>
        <taxon>Rotifera</taxon>
        <taxon>Eurotatoria</taxon>
        <taxon>Bdelloidea</taxon>
        <taxon>Philodinida</taxon>
        <taxon>Philodinidae</taxon>
        <taxon>Rotaria</taxon>
    </lineage>
</organism>
<sequence length="17" mass="1910">LMCGCGLLVDSNEEIKW</sequence>
<protein>
    <submittedName>
        <fullName evidence="1">Uncharacterized protein</fullName>
    </submittedName>
</protein>
<feature type="non-terminal residue" evidence="1">
    <location>
        <position position="1"/>
    </location>
</feature>
<accession>A0A816Y8W1</accession>
<dbReference type="Proteomes" id="UP000663887">
    <property type="component" value="Unassembled WGS sequence"/>
</dbReference>
<dbReference type="EMBL" id="CAJNRG010014755">
    <property type="protein sequence ID" value="CAF2157571.1"/>
    <property type="molecule type" value="Genomic_DNA"/>
</dbReference>
<evidence type="ECO:0000313" key="1">
    <source>
        <dbReference type="EMBL" id="CAF2157571.1"/>
    </source>
</evidence>
<name>A0A816Y8W1_9BILA</name>
<evidence type="ECO:0000313" key="2">
    <source>
        <dbReference type="Proteomes" id="UP000663887"/>
    </source>
</evidence>
<proteinExistence type="predicted"/>
<reference evidence="1" key="1">
    <citation type="submission" date="2021-02" db="EMBL/GenBank/DDBJ databases">
        <authorList>
            <person name="Nowell W R."/>
        </authorList>
    </citation>
    <scope>NUCLEOTIDE SEQUENCE</scope>
</reference>
<dbReference type="AlphaFoldDB" id="A0A816Y8W1"/>